<feature type="domain" description="AB hydrolase-1" evidence="2">
    <location>
        <begin position="13"/>
        <end position="112"/>
    </location>
</feature>
<dbReference type="PANTHER" id="PTHR43798:SF31">
    <property type="entry name" value="AB HYDROLASE SUPERFAMILY PROTEIN YCLE"/>
    <property type="match status" value="1"/>
</dbReference>
<dbReference type="InterPro" id="IPR050266">
    <property type="entry name" value="AB_hydrolase_sf"/>
</dbReference>
<dbReference type="PRINTS" id="PR00111">
    <property type="entry name" value="ABHYDROLASE"/>
</dbReference>
<comment type="caution">
    <text evidence="3">The sequence shown here is derived from an EMBL/GenBank/DDBJ whole genome shotgun (WGS) entry which is preliminary data.</text>
</comment>
<protein>
    <submittedName>
        <fullName evidence="3">Alpha/beta hydrolase</fullName>
    </submittedName>
</protein>
<dbReference type="Proteomes" id="UP000823904">
    <property type="component" value="Unassembled WGS sequence"/>
</dbReference>
<dbReference type="GO" id="GO:0016020">
    <property type="term" value="C:membrane"/>
    <property type="evidence" value="ECO:0007669"/>
    <property type="project" value="TreeGrafter"/>
</dbReference>
<keyword evidence="1 3" id="KW-0378">Hydrolase</keyword>
<accession>A0A9D2T7I7</accession>
<gene>
    <name evidence="3" type="ORF">H9754_04870</name>
</gene>
<dbReference type="InterPro" id="IPR029058">
    <property type="entry name" value="AB_hydrolase_fold"/>
</dbReference>
<evidence type="ECO:0000313" key="4">
    <source>
        <dbReference type="Proteomes" id="UP000823904"/>
    </source>
</evidence>
<dbReference type="InterPro" id="IPR000073">
    <property type="entry name" value="AB_hydrolase_1"/>
</dbReference>
<dbReference type="Gene3D" id="3.40.50.1820">
    <property type="entry name" value="alpha/beta hydrolase"/>
    <property type="match status" value="1"/>
</dbReference>
<name>A0A9D2T7I7_9FIRM</name>
<proteinExistence type="predicted"/>
<evidence type="ECO:0000313" key="3">
    <source>
        <dbReference type="EMBL" id="HJC49903.1"/>
    </source>
</evidence>
<evidence type="ECO:0000259" key="2">
    <source>
        <dbReference type="Pfam" id="PF00561"/>
    </source>
</evidence>
<dbReference type="EMBL" id="DWWD01000021">
    <property type="protein sequence ID" value="HJC49903.1"/>
    <property type="molecule type" value="Genomic_DNA"/>
</dbReference>
<dbReference type="PANTHER" id="PTHR43798">
    <property type="entry name" value="MONOACYLGLYCEROL LIPASE"/>
    <property type="match status" value="1"/>
</dbReference>
<dbReference type="SUPFAM" id="SSF53474">
    <property type="entry name" value="alpha/beta-Hydrolases"/>
    <property type="match status" value="1"/>
</dbReference>
<dbReference type="GO" id="GO:0016787">
    <property type="term" value="F:hydrolase activity"/>
    <property type="evidence" value="ECO:0007669"/>
    <property type="project" value="UniProtKB-KW"/>
</dbReference>
<reference evidence="3" key="2">
    <citation type="submission" date="2021-04" db="EMBL/GenBank/DDBJ databases">
        <authorList>
            <person name="Gilroy R."/>
        </authorList>
    </citation>
    <scope>NUCLEOTIDE SEQUENCE</scope>
    <source>
        <strain evidence="3">ChiSjej3B21-8574</strain>
    </source>
</reference>
<evidence type="ECO:0000256" key="1">
    <source>
        <dbReference type="ARBA" id="ARBA00022801"/>
    </source>
</evidence>
<reference evidence="3" key="1">
    <citation type="journal article" date="2021" name="PeerJ">
        <title>Extensive microbial diversity within the chicken gut microbiome revealed by metagenomics and culture.</title>
        <authorList>
            <person name="Gilroy R."/>
            <person name="Ravi A."/>
            <person name="Getino M."/>
            <person name="Pursley I."/>
            <person name="Horton D.L."/>
            <person name="Alikhan N.F."/>
            <person name="Baker D."/>
            <person name="Gharbi K."/>
            <person name="Hall N."/>
            <person name="Watson M."/>
            <person name="Adriaenssens E.M."/>
            <person name="Foster-Nyarko E."/>
            <person name="Jarju S."/>
            <person name="Secka A."/>
            <person name="Antonio M."/>
            <person name="Oren A."/>
            <person name="Chaudhuri R.R."/>
            <person name="La Ragione R."/>
            <person name="Hildebrand F."/>
            <person name="Pallen M.J."/>
        </authorList>
    </citation>
    <scope>NUCLEOTIDE SEQUENCE</scope>
    <source>
        <strain evidence="3">ChiSjej3B21-8574</strain>
    </source>
</reference>
<dbReference type="Pfam" id="PF00561">
    <property type="entry name" value="Abhydrolase_1"/>
    <property type="match status" value="1"/>
</dbReference>
<organism evidence="3 4">
    <name type="scientific">Candidatus Anaerostipes avistercoris</name>
    <dbReference type="NCBI Taxonomy" id="2838462"/>
    <lineage>
        <taxon>Bacteria</taxon>
        <taxon>Bacillati</taxon>
        <taxon>Bacillota</taxon>
        <taxon>Clostridia</taxon>
        <taxon>Lachnospirales</taxon>
        <taxon>Lachnospiraceae</taxon>
        <taxon>Anaerostipes</taxon>
    </lineage>
</organism>
<dbReference type="AlphaFoldDB" id="A0A9D2T7I7"/>
<sequence length="228" mass="25605">MHLYYRQEGTGEPLILLHGNGEDGSYFAKVMEYFSVQYKVTAVDTRGHGKSPRGDAPFTIRQFAEDLKEFMDQQNIERANLLGFSDGGNIALIFALRYPERVKKLILNGANLDSGGVRPLTQIPIEIGYRFAAAFGKFSRKAKASAEMLGLMVNDPNIEKDRLRELTMPVLVIAGKNDMIKQAHTEMIARSIPNAWLSILPGDHFIAYKESKMFCKEVEGFLKEGENL</sequence>